<evidence type="ECO:0000313" key="3">
    <source>
        <dbReference type="Proteomes" id="UP000321306"/>
    </source>
</evidence>
<comment type="caution">
    <text evidence="2">The sequence shown here is derived from an EMBL/GenBank/DDBJ whole genome shotgun (WGS) entry which is preliminary data.</text>
</comment>
<dbReference type="RefSeq" id="WP_281292605.1">
    <property type="nucleotide sequence ID" value="NZ_BJXB01000050.1"/>
</dbReference>
<feature type="chain" id="PRO_5021739769" evidence="1">
    <location>
        <begin position="23"/>
        <end position="43"/>
    </location>
</feature>
<gene>
    <name evidence="2" type="ORF">DC3_55970</name>
</gene>
<dbReference type="EMBL" id="BJXB01000050">
    <property type="protein sequence ID" value="GEM49962.1"/>
    <property type="molecule type" value="Genomic_DNA"/>
</dbReference>
<dbReference type="Proteomes" id="UP000321306">
    <property type="component" value="Unassembled WGS sequence"/>
</dbReference>
<feature type="signal peptide" evidence="1">
    <location>
        <begin position="1"/>
        <end position="22"/>
    </location>
</feature>
<dbReference type="AlphaFoldDB" id="A0A511NAZ6"/>
<reference evidence="2 3" key="1">
    <citation type="submission" date="2019-07" db="EMBL/GenBank/DDBJ databases">
        <title>Whole genome shotgun sequence of Deinococcus cellulosilyticus NBRC 106333.</title>
        <authorList>
            <person name="Hosoyama A."/>
            <person name="Uohara A."/>
            <person name="Ohji S."/>
            <person name="Ichikawa N."/>
        </authorList>
    </citation>
    <scope>NUCLEOTIDE SEQUENCE [LARGE SCALE GENOMIC DNA]</scope>
    <source>
        <strain evidence="2 3">NBRC 106333</strain>
    </source>
</reference>
<proteinExistence type="predicted"/>
<sequence length="43" mass="4544">MKKRGVLSILVLLCALSAPALAGDTTFLPPPDFSKNVVAPVHR</sequence>
<protein>
    <submittedName>
        <fullName evidence="2">Uncharacterized protein</fullName>
    </submittedName>
</protein>
<organism evidence="2 3">
    <name type="scientific">Deinococcus cellulosilyticus (strain DSM 18568 / NBRC 106333 / KACC 11606 / 5516J-15)</name>
    <dbReference type="NCBI Taxonomy" id="1223518"/>
    <lineage>
        <taxon>Bacteria</taxon>
        <taxon>Thermotogati</taxon>
        <taxon>Deinococcota</taxon>
        <taxon>Deinococci</taxon>
        <taxon>Deinococcales</taxon>
        <taxon>Deinococcaceae</taxon>
        <taxon>Deinococcus</taxon>
    </lineage>
</organism>
<name>A0A511NAZ6_DEIC1</name>
<keyword evidence="3" id="KW-1185">Reference proteome</keyword>
<evidence type="ECO:0000313" key="2">
    <source>
        <dbReference type="EMBL" id="GEM49962.1"/>
    </source>
</evidence>
<accession>A0A511NAZ6</accession>
<evidence type="ECO:0000256" key="1">
    <source>
        <dbReference type="SAM" id="SignalP"/>
    </source>
</evidence>
<keyword evidence="1" id="KW-0732">Signal</keyword>